<feature type="region of interest" description="Disordered" evidence="9">
    <location>
        <begin position="132"/>
        <end position="162"/>
    </location>
</feature>
<keyword evidence="6" id="KW-0749">Sporulation</keyword>
<accession>A0ABX2DP97</accession>
<proteinExistence type="inferred from homology"/>
<keyword evidence="5" id="KW-0378">Hydrolase</keyword>
<dbReference type="InterPro" id="IPR002477">
    <property type="entry name" value="Peptidoglycan-bd-like"/>
</dbReference>
<dbReference type="RefSeq" id="WP_173133379.1">
    <property type="nucleotide sequence ID" value="NZ_JABMKX010000006.1"/>
</dbReference>
<dbReference type="InterPro" id="IPR036366">
    <property type="entry name" value="PGBDSf"/>
</dbReference>
<reference evidence="13 14" key="1">
    <citation type="submission" date="2020-05" db="EMBL/GenBank/DDBJ databases">
        <title>Paenibacillus glebae, sp. nov., Paenibacillus humi sp. nov., Paenibacillus pedi sp. nov., Paenibacillus terrestris sp. nov. and Paenibacillus terricola sp. nov., isolated from a forest top soil sample.</title>
        <authorList>
            <person name="Qi S."/>
            <person name="Carlier A."/>
            <person name="Cnockaert M."/>
            <person name="Vandamme P."/>
        </authorList>
    </citation>
    <scope>NUCLEOTIDE SEQUENCE [LARGE SCALE GENOMIC DNA]</scope>
    <source>
        <strain evidence="13 14">LMG 29502</strain>
    </source>
</reference>
<keyword evidence="4 10" id="KW-0732">Signal</keyword>
<feature type="domain" description="Cell wall hydrolase SleB" evidence="12">
    <location>
        <begin position="183"/>
        <end position="281"/>
    </location>
</feature>
<dbReference type="InterPro" id="IPR014224">
    <property type="entry name" value="Spore_cortex_SleB"/>
</dbReference>
<feature type="domain" description="Peptidoglycan binding-like" evidence="11">
    <location>
        <begin position="67"/>
        <end position="120"/>
    </location>
</feature>
<evidence type="ECO:0000256" key="5">
    <source>
        <dbReference type="ARBA" id="ARBA00022801"/>
    </source>
</evidence>
<sequence length="282" mass="30224">MTKQKQWMIAAFTLALAAAPFAGVIFEDHDLVYAKPYAAPQAATGTVDGGEEALPAFGTTPLKLGSSGQDVYELQGRLKHLGYFNGKIDSKFGTKTKSAVTWFQWKFGLKSDGVVGAKTKLKLYNATTAWKPTAPGTSTAQKKAAPKNTAKSNTAELSSGNSMGLSENDLKIMANAVYGEARGEPFEGQVAVAAVILNRVKSPSFPNTPSGVIFQPGAFTAVADGQIYLEPNEQARKAVQQALSGWDPSGGCIYYFNPKTATSKWIWSRPQVKTIGEHIFCM</sequence>
<dbReference type="NCBIfam" id="TIGR02869">
    <property type="entry name" value="spore_SleB"/>
    <property type="match status" value="1"/>
</dbReference>
<evidence type="ECO:0000256" key="10">
    <source>
        <dbReference type="SAM" id="SignalP"/>
    </source>
</evidence>
<keyword evidence="7" id="KW-0961">Cell wall biogenesis/degradation</keyword>
<dbReference type="Gene3D" id="6.20.240.60">
    <property type="match status" value="1"/>
</dbReference>
<dbReference type="SUPFAM" id="SSF47090">
    <property type="entry name" value="PGBD-like"/>
    <property type="match status" value="1"/>
</dbReference>
<dbReference type="InterPro" id="IPR036365">
    <property type="entry name" value="PGBD-like_sf"/>
</dbReference>
<feature type="chain" id="PRO_5046561430" description="Spore cortex-lytic enzyme" evidence="10">
    <location>
        <begin position="23"/>
        <end position="282"/>
    </location>
</feature>
<keyword evidence="14" id="KW-1185">Reference proteome</keyword>
<evidence type="ECO:0000256" key="1">
    <source>
        <dbReference type="ARBA" id="ARBA00007010"/>
    </source>
</evidence>
<evidence type="ECO:0000259" key="12">
    <source>
        <dbReference type="Pfam" id="PF07486"/>
    </source>
</evidence>
<evidence type="ECO:0000313" key="13">
    <source>
        <dbReference type="EMBL" id="NQX46240.1"/>
    </source>
</evidence>
<feature type="compositionally biased region" description="Polar residues" evidence="9">
    <location>
        <begin position="149"/>
        <end position="162"/>
    </location>
</feature>
<evidence type="ECO:0000256" key="4">
    <source>
        <dbReference type="ARBA" id="ARBA00022729"/>
    </source>
</evidence>
<dbReference type="Pfam" id="PF01471">
    <property type="entry name" value="PG_binding_1"/>
    <property type="match status" value="1"/>
</dbReference>
<evidence type="ECO:0000259" key="11">
    <source>
        <dbReference type="Pfam" id="PF01471"/>
    </source>
</evidence>
<dbReference type="Gene3D" id="1.10.101.10">
    <property type="entry name" value="PGBD-like superfamily/PGBD"/>
    <property type="match status" value="1"/>
</dbReference>
<evidence type="ECO:0000256" key="9">
    <source>
        <dbReference type="SAM" id="MobiDB-lite"/>
    </source>
</evidence>
<evidence type="ECO:0000256" key="6">
    <source>
        <dbReference type="ARBA" id="ARBA00022969"/>
    </source>
</evidence>
<name>A0ABX2DP97_9BACL</name>
<comment type="similarity">
    <text evidence="1">Belongs to the SleB family.</text>
</comment>
<keyword evidence="3" id="KW-0309">Germination</keyword>
<organism evidence="13 14">
    <name type="scientific">Paenibacillus tritici</name>
    <dbReference type="NCBI Taxonomy" id="1873425"/>
    <lineage>
        <taxon>Bacteria</taxon>
        <taxon>Bacillati</taxon>
        <taxon>Bacillota</taxon>
        <taxon>Bacilli</taxon>
        <taxon>Bacillales</taxon>
        <taxon>Paenibacillaceae</taxon>
        <taxon>Paenibacillus</taxon>
    </lineage>
</organism>
<dbReference type="InterPro" id="IPR011105">
    <property type="entry name" value="Cell_wall_hydrolase_SleB"/>
</dbReference>
<feature type="compositionally biased region" description="Polar residues" evidence="9">
    <location>
        <begin position="132"/>
        <end position="141"/>
    </location>
</feature>
<dbReference type="Gene3D" id="1.10.10.2520">
    <property type="entry name" value="Cell wall hydrolase SleB, domain 1"/>
    <property type="match status" value="1"/>
</dbReference>
<evidence type="ECO:0000256" key="8">
    <source>
        <dbReference type="NCBIfam" id="TIGR02869"/>
    </source>
</evidence>
<evidence type="ECO:0000256" key="3">
    <source>
        <dbReference type="ARBA" id="ARBA00022544"/>
    </source>
</evidence>
<comment type="caution">
    <text evidence="13">The sequence shown here is derived from an EMBL/GenBank/DDBJ whole genome shotgun (WGS) entry which is preliminary data.</text>
</comment>
<evidence type="ECO:0000256" key="2">
    <source>
        <dbReference type="ARBA" id="ARBA00018364"/>
    </source>
</evidence>
<dbReference type="InterPro" id="IPR042047">
    <property type="entry name" value="SleB_dom1"/>
</dbReference>
<dbReference type="Pfam" id="PF07486">
    <property type="entry name" value="Hydrolase_2"/>
    <property type="match status" value="1"/>
</dbReference>
<evidence type="ECO:0000313" key="14">
    <source>
        <dbReference type="Proteomes" id="UP000711047"/>
    </source>
</evidence>
<feature type="signal peptide" evidence="10">
    <location>
        <begin position="1"/>
        <end position="22"/>
    </location>
</feature>
<dbReference type="EMBL" id="JABMKX010000006">
    <property type="protein sequence ID" value="NQX46240.1"/>
    <property type="molecule type" value="Genomic_DNA"/>
</dbReference>
<evidence type="ECO:0000256" key="7">
    <source>
        <dbReference type="ARBA" id="ARBA00023316"/>
    </source>
</evidence>
<gene>
    <name evidence="13" type="primary">sleB</name>
    <name evidence="13" type="ORF">HQN87_12945</name>
</gene>
<protein>
    <recommendedName>
        <fullName evidence="2 8">Spore cortex-lytic enzyme</fullName>
    </recommendedName>
</protein>
<dbReference type="Proteomes" id="UP000711047">
    <property type="component" value="Unassembled WGS sequence"/>
</dbReference>